<dbReference type="STRING" id="75913.A0A0K0FVJ2"/>
<keyword evidence="2" id="KW-1185">Reference proteome</keyword>
<dbReference type="Pfam" id="PF00078">
    <property type="entry name" value="RVT_1"/>
    <property type="match status" value="1"/>
</dbReference>
<reference evidence="3" key="2">
    <citation type="submission" date="2015-08" db="UniProtKB">
        <authorList>
            <consortium name="WormBaseParasite"/>
        </authorList>
    </citation>
    <scope>IDENTIFICATION</scope>
</reference>
<dbReference type="AlphaFoldDB" id="A0A0K0FVJ2"/>
<sequence>MIQLCTIIQTRREYKKDLYAIFIDFKKAFVSMDHSWLLYSLAISDFDEELVKRIEALYRFPKATFSIGINNSNTVIEVKSGIRQGDTLSPKLFVLLLKIILKNFQHDLNDYFKKEEISFQLEFAVDILIYTYDQTLTEKIAQVFEYHAGKTARVVSMNLKGYKNDINERAKATWRARYKNKELLNSADHKNKVKNYNCIIRPATLYSIESMELTIMLINKFVSLEKKVLYSIFKKEIYPTKCIKDVILDRMKKAKKLFDVYVEKE</sequence>
<dbReference type="PROSITE" id="PS50878">
    <property type="entry name" value="RT_POL"/>
    <property type="match status" value="1"/>
</dbReference>
<evidence type="ECO:0000313" key="3">
    <source>
        <dbReference type="WBParaSite" id="SVE_1635800.2"/>
    </source>
</evidence>
<protein>
    <submittedName>
        <fullName evidence="3">Reverse transcriptase domain-containing protein</fullName>
    </submittedName>
</protein>
<organism evidence="2 3">
    <name type="scientific">Strongyloides venezuelensis</name>
    <name type="common">Threadworm</name>
    <dbReference type="NCBI Taxonomy" id="75913"/>
    <lineage>
        <taxon>Eukaryota</taxon>
        <taxon>Metazoa</taxon>
        <taxon>Ecdysozoa</taxon>
        <taxon>Nematoda</taxon>
        <taxon>Chromadorea</taxon>
        <taxon>Rhabditida</taxon>
        <taxon>Tylenchina</taxon>
        <taxon>Panagrolaimomorpha</taxon>
        <taxon>Strongyloidoidea</taxon>
        <taxon>Strongyloididae</taxon>
        <taxon>Strongyloides</taxon>
    </lineage>
</organism>
<dbReference type="Proteomes" id="UP000035680">
    <property type="component" value="Unassembled WGS sequence"/>
</dbReference>
<dbReference type="InterPro" id="IPR000477">
    <property type="entry name" value="RT_dom"/>
</dbReference>
<evidence type="ECO:0000313" key="2">
    <source>
        <dbReference type="Proteomes" id="UP000035680"/>
    </source>
</evidence>
<name>A0A0K0FVJ2_STRVS</name>
<feature type="domain" description="Reverse transcriptase" evidence="1">
    <location>
        <begin position="1"/>
        <end position="179"/>
    </location>
</feature>
<accession>A0A0K0FVJ2</accession>
<evidence type="ECO:0000259" key="1">
    <source>
        <dbReference type="PROSITE" id="PS50878"/>
    </source>
</evidence>
<proteinExistence type="predicted"/>
<reference evidence="2" key="1">
    <citation type="submission" date="2014-07" db="EMBL/GenBank/DDBJ databases">
        <authorList>
            <person name="Martin A.A"/>
            <person name="De Silva N."/>
        </authorList>
    </citation>
    <scope>NUCLEOTIDE SEQUENCE</scope>
</reference>
<dbReference type="PANTHER" id="PTHR19446">
    <property type="entry name" value="REVERSE TRANSCRIPTASES"/>
    <property type="match status" value="1"/>
</dbReference>
<dbReference type="WBParaSite" id="SVE_1635800.2">
    <property type="protein sequence ID" value="SVE_1635800.2"/>
    <property type="gene ID" value="SVE_1635800"/>
</dbReference>